<dbReference type="SUPFAM" id="SSF55073">
    <property type="entry name" value="Nucleotide cyclase"/>
    <property type="match status" value="1"/>
</dbReference>
<dbReference type="Pfam" id="PF07696">
    <property type="entry name" value="7TMR-DISMED2"/>
    <property type="match status" value="1"/>
</dbReference>
<dbReference type="PANTHER" id="PTHR45138:SF9">
    <property type="entry name" value="DIGUANYLATE CYCLASE DGCM-RELATED"/>
    <property type="match status" value="1"/>
</dbReference>
<dbReference type="RefSeq" id="WP_138593027.1">
    <property type="nucleotide sequence ID" value="NZ_PNBX01000085.1"/>
</dbReference>
<dbReference type="AlphaFoldDB" id="A0A5S3V4K7"/>
<keyword evidence="4" id="KW-0812">Transmembrane</keyword>
<evidence type="ECO:0000256" key="1">
    <source>
        <dbReference type="ARBA" id="ARBA00001946"/>
    </source>
</evidence>
<keyword evidence="5" id="KW-0732">Signal</keyword>
<dbReference type="OrthoDB" id="5289013at2"/>
<evidence type="ECO:0000256" key="3">
    <source>
        <dbReference type="ARBA" id="ARBA00034247"/>
    </source>
</evidence>
<dbReference type="Gene3D" id="3.30.70.270">
    <property type="match status" value="1"/>
</dbReference>
<organism evidence="7 10">
    <name type="scientific">Pseudoalteromonas aurantia</name>
    <dbReference type="NCBI Taxonomy" id="43654"/>
    <lineage>
        <taxon>Bacteria</taxon>
        <taxon>Pseudomonadati</taxon>
        <taxon>Pseudomonadota</taxon>
        <taxon>Gammaproteobacteria</taxon>
        <taxon>Alteromonadales</taxon>
        <taxon>Pseudoalteromonadaceae</taxon>
        <taxon>Pseudoalteromonas</taxon>
    </lineage>
</organism>
<dbReference type="Pfam" id="PF00990">
    <property type="entry name" value="GGDEF"/>
    <property type="match status" value="1"/>
</dbReference>
<feature type="transmembrane region" description="Helical" evidence="4">
    <location>
        <begin position="331"/>
        <end position="354"/>
    </location>
</feature>
<sequence>MILMRLLTLWLLLFASPMNALELQDGFKKHSEPPFKYVINNSKNVEELLTSSPNWKNNTSGVLNLGPITESVWLKVSLYNPSRVELPLLLSIDNNLLDKISAYIQLHNRSLLTLDLGDSLPLMQRPIKHEAQLVPVDLPAQSSGVIYLQIQHHGALNIPLSLWHPIEYLKYKSKFNLIYGILAGFMVAMALSNFTVYTFTRKNYFLSAGFIITIIWLLNVHLYGFSYRYIYGNWQWLQQYAQPVLVLYSCLLFTSFISQTLLKNTQLTTYQKPIKWLWSLSSLLAVSLLLMPIEVALLGAYIFSLILALGFWIVALIRYRQDAAQRYAHMSLFSALLIAIAYQLCFELGLLSGALLDRPITYLCYLFTSIVLTYSLMRKYVNERDSKIHAQQAKLAQSKAADALLKERLHLQEQAQEDLESSIDERTFELQVTLRELEEKNRALEKLNMEDPLTKVKNRRYFDKRIMMEVRRSRREQTTLSVVMLDIDHFKRINDTYGHLVGDQAICAVAEQIQQHLKRPHDEVFRYGGEEFVLLLPNTNSQGAIELAQLIRSDLEKFQLTVGEHTLAMTISAGIRSAIASDSKNPTLFTDFADKALYQAKQQGRNRVVVYEHS</sequence>
<dbReference type="InterPro" id="IPR000160">
    <property type="entry name" value="GGDEF_dom"/>
</dbReference>
<evidence type="ECO:0000259" key="6">
    <source>
        <dbReference type="PROSITE" id="PS50887"/>
    </source>
</evidence>
<keyword evidence="9" id="KW-1185">Reference proteome</keyword>
<evidence type="ECO:0000313" key="7">
    <source>
        <dbReference type="EMBL" id="TMO65752.1"/>
    </source>
</evidence>
<feature type="domain" description="GGDEF" evidence="6">
    <location>
        <begin position="478"/>
        <end position="613"/>
    </location>
</feature>
<keyword evidence="4" id="KW-1133">Transmembrane helix</keyword>
<comment type="caution">
    <text evidence="7">The sequence shown here is derived from an EMBL/GenBank/DDBJ whole genome shotgun (WGS) entry which is preliminary data.</text>
</comment>
<dbReference type="GO" id="GO:0052621">
    <property type="term" value="F:diguanylate cyclase activity"/>
    <property type="evidence" value="ECO:0007669"/>
    <property type="project" value="UniProtKB-EC"/>
</dbReference>
<gene>
    <name evidence="7" type="ORF">CWC19_17250</name>
    <name evidence="8" type="ORF">CWC20_01990</name>
</gene>
<dbReference type="InterPro" id="IPR043128">
    <property type="entry name" value="Rev_trsase/Diguanyl_cyclase"/>
</dbReference>
<accession>A0A5S3V4K7</accession>
<evidence type="ECO:0000313" key="8">
    <source>
        <dbReference type="EMBL" id="TMO78305.1"/>
    </source>
</evidence>
<dbReference type="InterPro" id="IPR050469">
    <property type="entry name" value="Diguanylate_Cyclase"/>
</dbReference>
<dbReference type="GO" id="GO:0005886">
    <property type="term" value="C:plasma membrane"/>
    <property type="evidence" value="ECO:0007669"/>
    <property type="project" value="TreeGrafter"/>
</dbReference>
<name>A0A5S3V4K7_9GAMM</name>
<comment type="cofactor">
    <cofactor evidence="1">
        <name>Mg(2+)</name>
        <dbReference type="ChEBI" id="CHEBI:18420"/>
    </cofactor>
</comment>
<dbReference type="EMBL" id="PNBX01000085">
    <property type="protein sequence ID" value="TMO65752.1"/>
    <property type="molecule type" value="Genomic_DNA"/>
</dbReference>
<evidence type="ECO:0000256" key="5">
    <source>
        <dbReference type="SAM" id="SignalP"/>
    </source>
</evidence>
<feature type="chain" id="PRO_5024333250" description="diguanylate cyclase" evidence="5">
    <location>
        <begin position="21"/>
        <end position="614"/>
    </location>
</feature>
<feature type="transmembrane region" description="Helical" evidence="4">
    <location>
        <begin position="204"/>
        <end position="225"/>
    </location>
</feature>
<dbReference type="PANTHER" id="PTHR45138">
    <property type="entry name" value="REGULATORY COMPONENTS OF SENSORY TRANSDUCTION SYSTEM"/>
    <property type="match status" value="1"/>
</dbReference>
<keyword evidence="4" id="KW-0472">Membrane</keyword>
<dbReference type="SMART" id="SM00267">
    <property type="entry name" value="GGDEF"/>
    <property type="match status" value="1"/>
</dbReference>
<feature type="transmembrane region" description="Helical" evidence="4">
    <location>
        <begin position="360"/>
        <end position="377"/>
    </location>
</feature>
<dbReference type="Pfam" id="PF07695">
    <property type="entry name" value="7TMR-DISM_7TM"/>
    <property type="match status" value="1"/>
</dbReference>
<protein>
    <recommendedName>
        <fullName evidence="2">diguanylate cyclase</fullName>
        <ecNumber evidence="2">2.7.7.65</ecNumber>
    </recommendedName>
</protein>
<reference evidence="7" key="3">
    <citation type="submission" date="2019-09" db="EMBL/GenBank/DDBJ databases">
        <title>Co-occurence of chitin degradation, pigmentation and bioactivity in marine Pseudoalteromonas.</title>
        <authorList>
            <person name="Sonnenschein E.C."/>
            <person name="Bech P.K."/>
        </authorList>
    </citation>
    <scope>NUCLEOTIDE SEQUENCE</scope>
    <source>
        <strain evidence="7">S3790</strain>
    </source>
</reference>
<dbReference type="EMBL" id="PNBW01000015">
    <property type="protein sequence ID" value="TMO78305.1"/>
    <property type="molecule type" value="Genomic_DNA"/>
</dbReference>
<dbReference type="Proteomes" id="UP000307217">
    <property type="component" value="Unassembled WGS sequence"/>
</dbReference>
<feature type="transmembrane region" description="Helical" evidence="4">
    <location>
        <begin position="177"/>
        <end position="197"/>
    </location>
</feature>
<comment type="catalytic activity">
    <reaction evidence="3">
        <text>2 GTP = 3',3'-c-di-GMP + 2 diphosphate</text>
        <dbReference type="Rhea" id="RHEA:24898"/>
        <dbReference type="ChEBI" id="CHEBI:33019"/>
        <dbReference type="ChEBI" id="CHEBI:37565"/>
        <dbReference type="ChEBI" id="CHEBI:58805"/>
        <dbReference type="EC" id="2.7.7.65"/>
    </reaction>
</comment>
<reference evidence="9 10" key="1">
    <citation type="submission" date="2018-01" db="EMBL/GenBank/DDBJ databases">
        <authorList>
            <person name="Paulsen S."/>
            <person name="Gram L.K."/>
        </authorList>
    </citation>
    <scope>NUCLEOTIDE SEQUENCE [LARGE SCALE GENOMIC DNA]</scope>
    <source>
        <strain evidence="7 10">S3790</strain>
        <strain evidence="8 9">S3895</strain>
    </source>
</reference>
<dbReference type="EC" id="2.7.7.65" evidence="2"/>
<dbReference type="NCBIfam" id="TIGR00254">
    <property type="entry name" value="GGDEF"/>
    <property type="match status" value="1"/>
</dbReference>
<feature type="transmembrane region" description="Helical" evidence="4">
    <location>
        <begin position="245"/>
        <end position="262"/>
    </location>
</feature>
<feature type="signal peptide" evidence="5">
    <location>
        <begin position="1"/>
        <end position="20"/>
    </location>
</feature>
<proteinExistence type="predicted"/>
<feature type="transmembrane region" description="Helical" evidence="4">
    <location>
        <begin position="299"/>
        <end position="319"/>
    </location>
</feature>
<dbReference type="InterPro" id="IPR029787">
    <property type="entry name" value="Nucleotide_cyclase"/>
</dbReference>
<dbReference type="Gene3D" id="2.60.40.2380">
    <property type="match status" value="1"/>
</dbReference>
<dbReference type="PROSITE" id="PS50887">
    <property type="entry name" value="GGDEF"/>
    <property type="match status" value="1"/>
</dbReference>
<dbReference type="InterPro" id="IPR011622">
    <property type="entry name" value="7TMR_DISM_rcpt_extracell_dom2"/>
</dbReference>
<dbReference type="GO" id="GO:0043709">
    <property type="term" value="P:cell adhesion involved in single-species biofilm formation"/>
    <property type="evidence" value="ECO:0007669"/>
    <property type="project" value="TreeGrafter"/>
</dbReference>
<evidence type="ECO:0000256" key="4">
    <source>
        <dbReference type="SAM" id="Phobius"/>
    </source>
</evidence>
<dbReference type="GO" id="GO:1902201">
    <property type="term" value="P:negative regulation of bacterial-type flagellum-dependent cell motility"/>
    <property type="evidence" value="ECO:0007669"/>
    <property type="project" value="TreeGrafter"/>
</dbReference>
<dbReference type="CDD" id="cd01949">
    <property type="entry name" value="GGDEF"/>
    <property type="match status" value="1"/>
</dbReference>
<evidence type="ECO:0000313" key="9">
    <source>
        <dbReference type="Proteomes" id="UP000307164"/>
    </source>
</evidence>
<feature type="transmembrane region" description="Helical" evidence="4">
    <location>
        <begin position="274"/>
        <end position="293"/>
    </location>
</feature>
<dbReference type="Proteomes" id="UP000307164">
    <property type="component" value="Unassembled WGS sequence"/>
</dbReference>
<dbReference type="FunFam" id="3.30.70.270:FF:000001">
    <property type="entry name" value="Diguanylate cyclase domain protein"/>
    <property type="match status" value="1"/>
</dbReference>
<reference evidence="9 10" key="2">
    <citation type="submission" date="2019-06" db="EMBL/GenBank/DDBJ databases">
        <title>Co-occurence of chitin degradation, pigmentation and bioactivity in marine Pseudoalteromonas.</title>
        <authorList>
            <person name="Sonnenschein E.C."/>
            <person name="Bech P.K."/>
        </authorList>
    </citation>
    <scope>NUCLEOTIDE SEQUENCE [LARGE SCALE GENOMIC DNA]</scope>
    <source>
        <strain evidence="10">S3790</strain>
        <strain evidence="8 9">S3895</strain>
    </source>
</reference>
<evidence type="ECO:0000256" key="2">
    <source>
        <dbReference type="ARBA" id="ARBA00012528"/>
    </source>
</evidence>
<evidence type="ECO:0000313" key="10">
    <source>
        <dbReference type="Proteomes" id="UP000307217"/>
    </source>
</evidence>
<dbReference type="InterPro" id="IPR011623">
    <property type="entry name" value="7TMR_DISM_rcpt_extracell_dom1"/>
</dbReference>